<comment type="caution">
    <text evidence="1">The sequence shown here is derived from an EMBL/GenBank/DDBJ whole genome shotgun (WGS) entry which is preliminary data.</text>
</comment>
<reference evidence="1 2" key="1">
    <citation type="journal article" date="2020" name="Phytopathology">
        <title>Genome Sequence Resources of Colletotrichum truncatum, C. plurivorum, C. musicola, and C. sojae: Four Species Pathogenic to Soybean (Glycine max).</title>
        <authorList>
            <person name="Rogerio F."/>
            <person name="Boufleur T.R."/>
            <person name="Ciampi-Guillardi M."/>
            <person name="Sukno S.A."/>
            <person name="Thon M.R."/>
            <person name="Massola Junior N.S."/>
            <person name="Baroncelli R."/>
        </authorList>
    </citation>
    <scope>NUCLEOTIDE SEQUENCE [LARGE SCALE GENOMIC DNA]</scope>
    <source>
        <strain evidence="1 2">CMES1059</strain>
    </source>
</reference>
<protein>
    <submittedName>
        <fullName evidence="1">Exoglucanase 1</fullName>
    </submittedName>
</protein>
<proteinExistence type="predicted"/>
<keyword evidence="2" id="KW-1185">Reference proteome</keyword>
<accession>A0ACC3YU55</accession>
<dbReference type="Proteomes" id="UP000805649">
    <property type="component" value="Unassembled WGS sequence"/>
</dbReference>
<evidence type="ECO:0000313" key="1">
    <source>
        <dbReference type="EMBL" id="KAL0934986.1"/>
    </source>
</evidence>
<name>A0ACC3YU55_COLTU</name>
<dbReference type="EMBL" id="VUJX02000006">
    <property type="protein sequence ID" value="KAL0934986.1"/>
    <property type="molecule type" value="Genomic_DNA"/>
</dbReference>
<gene>
    <name evidence="1" type="ORF">CTRU02_209577</name>
</gene>
<organism evidence="1 2">
    <name type="scientific">Colletotrichum truncatum</name>
    <name type="common">Anthracnose fungus</name>
    <name type="synonym">Colletotrichum capsici</name>
    <dbReference type="NCBI Taxonomy" id="5467"/>
    <lineage>
        <taxon>Eukaryota</taxon>
        <taxon>Fungi</taxon>
        <taxon>Dikarya</taxon>
        <taxon>Ascomycota</taxon>
        <taxon>Pezizomycotina</taxon>
        <taxon>Sordariomycetes</taxon>
        <taxon>Hypocreomycetidae</taxon>
        <taxon>Glomerellales</taxon>
        <taxon>Glomerellaceae</taxon>
        <taxon>Colletotrichum</taxon>
        <taxon>Colletotrichum truncatum species complex</taxon>
    </lineage>
</organism>
<sequence length="439" mass="48677">MRQILLAALLPLLAKAQQAGTLQQEVHPKLTWKRCTGDACETVQGEITLDAEDRWLHVTDGFSNCFDNRQWRTDQCNSTESCTQRCALEGVDYPSFGIKTNGDTLLQEHDTRHAFGRIENTRVFLMEKGTERYQTFTLLGNELAFDVDLSKVPCGLNSALHFVAMDADGGSSKFPGNKAGAKYGTGYCDASCPRSIRFVGGKANFDGWQPSYYDPNRGQGFLGACCPEFDVWNSNSNSFQMSSKLCRQTSYSICQGDNCEGGQRFPDCDRDGCDYNPYRLGAKDFYGLAKTVDTSKKFTVVTQFAEDKVTKFFIQDGQKIDAPATTLPGAADSSGLNADYCLKKSQYFGEHDMFNVLGGYRRHNDVLRQPLVMALSIQNDYYAANLWLDSRYPLDSWAPGTERGPCEFSGNVPGVPEVGDNKVSWSNIRFGPIGSTTDV</sequence>
<evidence type="ECO:0000313" key="2">
    <source>
        <dbReference type="Proteomes" id="UP000805649"/>
    </source>
</evidence>